<keyword evidence="1" id="KW-0560">Oxidoreductase</keyword>
<dbReference type="AlphaFoldDB" id="A0A3B0TTJ2"/>
<name>A0A3B0TTJ2_9ZZZZ</name>
<protein>
    <submittedName>
        <fullName evidence="1">3-oxoacyl-[acyl-carrier protein] reductase</fullName>
        <ecNumber evidence="1">1.1.1.100</ecNumber>
    </submittedName>
</protein>
<dbReference type="GO" id="GO:0004316">
    <property type="term" value="F:3-oxoacyl-[acyl-carrier-protein] reductase (NADPH) activity"/>
    <property type="evidence" value="ECO:0007669"/>
    <property type="project" value="UniProtKB-EC"/>
</dbReference>
<dbReference type="InterPro" id="IPR013784">
    <property type="entry name" value="Carb-bd-like_fold"/>
</dbReference>
<gene>
    <name evidence="1" type="ORF">MNBD_BACTEROID01-429</name>
</gene>
<dbReference type="GO" id="GO:0030246">
    <property type="term" value="F:carbohydrate binding"/>
    <property type="evidence" value="ECO:0007669"/>
    <property type="project" value="InterPro"/>
</dbReference>
<reference evidence="1" key="1">
    <citation type="submission" date="2018-06" db="EMBL/GenBank/DDBJ databases">
        <authorList>
            <person name="Zhirakovskaya E."/>
        </authorList>
    </citation>
    <scope>NUCLEOTIDE SEQUENCE</scope>
</reference>
<dbReference type="SUPFAM" id="SSF49452">
    <property type="entry name" value="Starch-binding domain-like"/>
    <property type="match status" value="1"/>
</dbReference>
<evidence type="ECO:0000313" key="1">
    <source>
        <dbReference type="EMBL" id="VAW21961.1"/>
    </source>
</evidence>
<proteinExistence type="predicted"/>
<sequence>MNKPLLILSFLICIYSSGFSQQNGSISIGIAGSNAPLKPGSIQTIIYKIKNNTDSVLQLQPKVRLPGRWRLISRLMYITLGSQGQQILIVSFTIPSQYPAGTHKISLKLVDINGNGDLYGSISREVQVKEEAGFTLEHVKSPSTVKAGEVINASFIIRNTGNIEQTFTVLPSNCQVKGSNKVKLKPGESSIINVEVETNKDITNPNRQSFYLKVVTPNGLEQQLYNHVNIIPVIQTTNDLYHRFPISITSRFLTKGKGGNYLSGYQFSVAGSGSLDPEGKHQLEFLMRGPNQFDLSLLGLYDQYYIHYNNKSLDISLGDKSYGLTPLTEFGRYGSGVESKFRVNKHIQAGFFYVKPRFYNKSKGELGIYSGIRFSKGNKIGVNFLRKEMVAGHGNVLLYSITSELKPLPETSVGLEIAGGTRGGNPGYACRLNVNSQFSKFSLSSNYFNAGRTFPGYYYNATFYTGSLNYQATNWFSAGVNARQDFSNAELDTLYSTAPYSRQYMALANFKLGKRLFLKAYLSNVEKKDRMEQPKFHYRTTSMNINVSHRMNQLSYRLAGAYGKSVNFLLPVNSRKKNTFRAAANFSYKVNQNIHFSTFVSYSNVNSFIALQQKDWIFGLNGSGSITENLSVNLYFQNTYTIEEYYRHRNLLQFNIDYQFLKRHRLSFNSFYTIFQDQVNGADLTFSVNYTVNFGIPMKKLAEAGSVSGHIKNLGVETTEGIILYLNGRSRMTDKNGNFFFKNIKPGKYNLLMDRSTLSMYDIIDTVTPIEVNVAGGEETFVSFGITKASKVMGKIALKKSKSSSKLLEQKDITIGHIVLELHRGNESIRIISDGDGSFSFPLVRPGKWMLKVYKNGIDSRLKIAKDHFDLILNPGETKSVNIDVIRKKKTIIFMNNNINLSSGG</sequence>
<accession>A0A3B0TTJ2</accession>
<dbReference type="EC" id="1.1.1.100" evidence="1"/>
<organism evidence="1">
    <name type="scientific">hydrothermal vent metagenome</name>
    <dbReference type="NCBI Taxonomy" id="652676"/>
    <lineage>
        <taxon>unclassified sequences</taxon>
        <taxon>metagenomes</taxon>
        <taxon>ecological metagenomes</taxon>
    </lineage>
</organism>
<dbReference type="SUPFAM" id="SSF56935">
    <property type="entry name" value="Porins"/>
    <property type="match status" value="1"/>
</dbReference>
<dbReference type="EMBL" id="UOEP01000162">
    <property type="protein sequence ID" value="VAW21961.1"/>
    <property type="molecule type" value="Genomic_DNA"/>
</dbReference>